<evidence type="ECO:0000313" key="1">
    <source>
        <dbReference type="EMBL" id="KAG2400147.1"/>
    </source>
</evidence>
<gene>
    <name evidence="1" type="ORF">HKW66_Vig0099990</name>
</gene>
<reference evidence="1 2" key="1">
    <citation type="submission" date="2020-05" db="EMBL/GenBank/DDBJ databases">
        <title>Vigna angularis (adzuki bean) Var. LongXiaoDou No. 4 denovo assembly.</title>
        <authorList>
            <person name="Xiang H."/>
        </authorList>
    </citation>
    <scope>NUCLEOTIDE SEQUENCE [LARGE SCALE GENOMIC DNA]</scope>
    <source>
        <tissue evidence="1">Leaf</tissue>
    </source>
</reference>
<proteinExistence type="predicted"/>
<sequence>MVENIYVRKKGNLPLPLRLLRWFLLIVKSKQTWREKTPLKKVKVRIRILAFNPKADIENLEELLQEDNFLLEYGVSSYSDKEAVRPLLGTTSSSLLHSIGYFSLAFVRTILIISRYEPVLFGHFGEKFKLAIVIIRYFFNKNGFNSWLKPAIFRRFKRTKTIEAISNLKSID</sequence>
<organism evidence="1 2">
    <name type="scientific">Phaseolus angularis</name>
    <name type="common">Azuki bean</name>
    <name type="synonym">Vigna angularis</name>
    <dbReference type="NCBI Taxonomy" id="3914"/>
    <lineage>
        <taxon>Eukaryota</taxon>
        <taxon>Viridiplantae</taxon>
        <taxon>Streptophyta</taxon>
        <taxon>Embryophyta</taxon>
        <taxon>Tracheophyta</taxon>
        <taxon>Spermatophyta</taxon>
        <taxon>Magnoliopsida</taxon>
        <taxon>eudicotyledons</taxon>
        <taxon>Gunneridae</taxon>
        <taxon>Pentapetalae</taxon>
        <taxon>rosids</taxon>
        <taxon>fabids</taxon>
        <taxon>Fabales</taxon>
        <taxon>Fabaceae</taxon>
        <taxon>Papilionoideae</taxon>
        <taxon>50 kb inversion clade</taxon>
        <taxon>NPAAA clade</taxon>
        <taxon>indigoferoid/millettioid clade</taxon>
        <taxon>Phaseoleae</taxon>
        <taxon>Vigna</taxon>
    </lineage>
</organism>
<dbReference type="EMBL" id="JABFOF010000004">
    <property type="protein sequence ID" value="KAG2400147.1"/>
    <property type="molecule type" value="Genomic_DNA"/>
</dbReference>
<dbReference type="AlphaFoldDB" id="A0A8T0KJK4"/>
<comment type="caution">
    <text evidence="1">The sequence shown here is derived from an EMBL/GenBank/DDBJ whole genome shotgun (WGS) entry which is preliminary data.</text>
</comment>
<protein>
    <submittedName>
        <fullName evidence="1">Uncharacterized protein</fullName>
    </submittedName>
</protein>
<name>A0A8T0KJK4_PHAAN</name>
<evidence type="ECO:0000313" key="2">
    <source>
        <dbReference type="Proteomes" id="UP000743370"/>
    </source>
</evidence>
<accession>A0A8T0KJK4</accession>
<dbReference type="Proteomes" id="UP000743370">
    <property type="component" value="Unassembled WGS sequence"/>
</dbReference>